<feature type="compositionally biased region" description="Basic and acidic residues" evidence="2">
    <location>
        <begin position="161"/>
        <end position="177"/>
    </location>
</feature>
<name>A0A3P7MTT6_DIBLA</name>
<gene>
    <name evidence="4" type="ORF">DILT_LOCUS15490</name>
</gene>
<evidence type="ECO:0000256" key="1">
    <source>
        <dbReference type="ARBA" id="ARBA00022917"/>
    </source>
</evidence>
<evidence type="ECO:0000313" key="4">
    <source>
        <dbReference type="EMBL" id="VDN30170.1"/>
    </source>
</evidence>
<protein>
    <recommendedName>
        <fullName evidence="3">tRNA synthetases class I (E and Q) anti-codon binding domain-containing protein</fullName>
    </recommendedName>
</protein>
<dbReference type="Gene3D" id="2.40.240.10">
    <property type="entry name" value="Ribosomal Protein L25, Chain P"/>
    <property type="match status" value="1"/>
</dbReference>
<evidence type="ECO:0000313" key="5">
    <source>
        <dbReference type="Proteomes" id="UP000281553"/>
    </source>
</evidence>
<organism evidence="4 5">
    <name type="scientific">Dibothriocephalus latus</name>
    <name type="common">Fish tapeworm</name>
    <name type="synonym">Diphyllobothrium latum</name>
    <dbReference type="NCBI Taxonomy" id="60516"/>
    <lineage>
        <taxon>Eukaryota</taxon>
        <taxon>Metazoa</taxon>
        <taxon>Spiralia</taxon>
        <taxon>Lophotrochozoa</taxon>
        <taxon>Platyhelminthes</taxon>
        <taxon>Cestoda</taxon>
        <taxon>Eucestoda</taxon>
        <taxon>Diphyllobothriidea</taxon>
        <taxon>Diphyllobothriidae</taxon>
        <taxon>Dibothriocephalus</taxon>
    </lineage>
</organism>
<dbReference type="InterPro" id="IPR050132">
    <property type="entry name" value="Gln/Glu-tRNA_Ligase"/>
</dbReference>
<dbReference type="InterPro" id="IPR020056">
    <property type="entry name" value="Rbsml_bL25/Gln-tRNA_synth_N"/>
</dbReference>
<dbReference type="Pfam" id="PF20974">
    <property type="entry name" value="tRNA-synt_1c_C2"/>
    <property type="match status" value="1"/>
</dbReference>
<feature type="region of interest" description="Disordered" evidence="2">
    <location>
        <begin position="120"/>
        <end position="177"/>
    </location>
</feature>
<feature type="domain" description="tRNA synthetases class I (E and Q) anti-codon binding" evidence="3">
    <location>
        <begin position="30"/>
        <end position="92"/>
    </location>
</feature>
<dbReference type="InterPro" id="IPR011035">
    <property type="entry name" value="Ribosomal_bL25/Gln-tRNA_synth"/>
</dbReference>
<feature type="compositionally biased region" description="Low complexity" evidence="2">
    <location>
        <begin position="142"/>
        <end position="160"/>
    </location>
</feature>
<dbReference type="InterPro" id="IPR049437">
    <property type="entry name" value="tRNA-synt_1c_C2"/>
</dbReference>
<dbReference type="GO" id="GO:0004818">
    <property type="term" value="F:glutamate-tRNA ligase activity"/>
    <property type="evidence" value="ECO:0007669"/>
    <property type="project" value="TreeGrafter"/>
</dbReference>
<dbReference type="GO" id="GO:0005829">
    <property type="term" value="C:cytosol"/>
    <property type="evidence" value="ECO:0007669"/>
    <property type="project" value="TreeGrafter"/>
</dbReference>
<dbReference type="PANTHER" id="PTHR43097">
    <property type="entry name" value="GLUTAMINE-TRNA LIGASE"/>
    <property type="match status" value="1"/>
</dbReference>
<proteinExistence type="predicted"/>
<evidence type="ECO:0000259" key="3">
    <source>
        <dbReference type="Pfam" id="PF20974"/>
    </source>
</evidence>
<sequence>MQDYKKTQKITWLADPSHCSDLRAELTQLTPLTCVTYGNLISKTILGKEDDFKQFVNPDSVKEESYLGDPQLRNLKRGDIIQLQRKGFYICDEPYRASHPATGRESPCVLIYIPDGATRTRPTAGSKFKAGDEPQAEQTRTSSRPSAAAAAAGKAALSPEEAAKQVEKERLKEEKKA</sequence>
<reference evidence="4 5" key="1">
    <citation type="submission" date="2018-11" db="EMBL/GenBank/DDBJ databases">
        <authorList>
            <consortium name="Pathogen Informatics"/>
        </authorList>
    </citation>
    <scope>NUCLEOTIDE SEQUENCE [LARGE SCALE GENOMIC DNA]</scope>
</reference>
<dbReference type="Proteomes" id="UP000281553">
    <property type="component" value="Unassembled WGS sequence"/>
</dbReference>
<dbReference type="PANTHER" id="PTHR43097:SF5">
    <property type="entry name" value="GLUTAMATE--TRNA LIGASE"/>
    <property type="match status" value="1"/>
</dbReference>
<evidence type="ECO:0000256" key="2">
    <source>
        <dbReference type="SAM" id="MobiDB-lite"/>
    </source>
</evidence>
<accession>A0A3P7MTT6</accession>
<dbReference type="AlphaFoldDB" id="A0A3P7MTT6"/>
<keyword evidence="5" id="KW-1185">Reference proteome</keyword>
<keyword evidence="1" id="KW-0648">Protein biosynthesis</keyword>
<dbReference type="OrthoDB" id="1350766at2759"/>
<dbReference type="GO" id="GO:0006424">
    <property type="term" value="P:glutamyl-tRNA aminoacylation"/>
    <property type="evidence" value="ECO:0007669"/>
    <property type="project" value="TreeGrafter"/>
</dbReference>
<dbReference type="EMBL" id="UYRU01079522">
    <property type="protein sequence ID" value="VDN30170.1"/>
    <property type="molecule type" value="Genomic_DNA"/>
</dbReference>
<dbReference type="SUPFAM" id="SSF50715">
    <property type="entry name" value="Ribosomal protein L25-like"/>
    <property type="match status" value="1"/>
</dbReference>
<feature type="non-terminal residue" evidence="4">
    <location>
        <position position="177"/>
    </location>
</feature>
<dbReference type="GO" id="GO:0017102">
    <property type="term" value="C:methionyl glutamyl tRNA synthetase complex"/>
    <property type="evidence" value="ECO:0007669"/>
    <property type="project" value="TreeGrafter"/>
</dbReference>